<evidence type="ECO:0000256" key="1">
    <source>
        <dbReference type="SAM" id="MobiDB-lite"/>
    </source>
</evidence>
<dbReference type="AlphaFoldDB" id="A0A7I9YC10"/>
<evidence type="ECO:0000313" key="3">
    <source>
        <dbReference type="Proteomes" id="UP000465305"/>
    </source>
</evidence>
<comment type="caution">
    <text evidence="2">The sequence shown here is derived from an EMBL/GenBank/DDBJ whole genome shotgun (WGS) entry which is preliminary data.</text>
</comment>
<gene>
    <name evidence="2" type="ORF">MALGJ_28840</name>
</gene>
<dbReference type="InterPro" id="IPR009963">
    <property type="entry name" value="DUF1490"/>
</dbReference>
<sequence>MVFALVLLSFASSPICMEPILDLPLYWKVKDGFVSLRSDRGRLVTVWRCNDGKGVLGMAWHGFLMKAAPTVVTGVVGVAAYEAVRTAVAKVPLRTATVAVTAWGIRAAREAQRTAETNTEQIRLTVADVVAEARERAGEDTEPAIVTSPGDGHDD</sequence>
<protein>
    <recommendedName>
        <fullName evidence="4">DUF1490 domain-containing protein</fullName>
    </recommendedName>
</protein>
<dbReference type="Pfam" id="PF07371">
    <property type="entry name" value="DUF1490"/>
    <property type="match status" value="1"/>
</dbReference>
<dbReference type="Proteomes" id="UP000465305">
    <property type="component" value="Unassembled WGS sequence"/>
</dbReference>
<feature type="region of interest" description="Disordered" evidence="1">
    <location>
        <begin position="134"/>
        <end position="155"/>
    </location>
</feature>
<name>A0A7I9YC10_MYCAL</name>
<reference evidence="2 3" key="1">
    <citation type="journal article" date="2019" name="Emerg. Microbes Infect.">
        <title>Comprehensive subspecies identification of 175 nontuberculous mycobacteria species based on 7547 genomic profiles.</title>
        <authorList>
            <person name="Matsumoto Y."/>
            <person name="Kinjo T."/>
            <person name="Motooka D."/>
            <person name="Nabeya D."/>
            <person name="Jung N."/>
            <person name="Uechi K."/>
            <person name="Horii T."/>
            <person name="Iida T."/>
            <person name="Fujita J."/>
            <person name="Nakamura S."/>
        </authorList>
    </citation>
    <scope>NUCLEOTIDE SEQUENCE [LARGE SCALE GENOMIC DNA]</scope>
    <source>
        <strain evidence="2 3">JCM 30723</strain>
    </source>
</reference>
<dbReference type="EMBL" id="BLKY01000001">
    <property type="protein sequence ID" value="GFG86208.1"/>
    <property type="molecule type" value="Genomic_DNA"/>
</dbReference>
<accession>A0A7I9YC10</accession>
<evidence type="ECO:0000313" key="2">
    <source>
        <dbReference type="EMBL" id="GFG86208.1"/>
    </source>
</evidence>
<organism evidence="2 3">
    <name type="scientific">Mycolicibacter algericus</name>
    <name type="common">Mycobacterium algericum</name>
    <dbReference type="NCBI Taxonomy" id="1288388"/>
    <lineage>
        <taxon>Bacteria</taxon>
        <taxon>Bacillati</taxon>
        <taxon>Actinomycetota</taxon>
        <taxon>Actinomycetes</taxon>
        <taxon>Mycobacteriales</taxon>
        <taxon>Mycobacteriaceae</taxon>
        <taxon>Mycolicibacter</taxon>
    </lineage>
</organism>
<proteinExistence type="predicted"/>
<evidence type="ECO:0008006" key="4">
    <source>
        <dbReference type="Google" id="ProtNLM"/>
    </source>
</evidence>